<dbReference type="OrthoDB" id="535128at2759"/>
<evidence type="ECO:0000256" key="1">
    <source>
        <dbReference type="SAM" id="MobiDB-lite"/>
    </source>
</evidence>
<dbReference type="GeneID" id="8248924"/>
<feature type="region of interest" description="Disordered" evidence="1">
    <location>
        <begin position="225"/>
        <end position="324"/>
    </location>
</feature>
<feature type="compositionally biased region" description="Basic residues" evidence="1">
    <location>
        <begin position="300"/>
        <end position="314"/>
    </location>
</feature>
<accession>C1EH83</accession>
<dbReference type="EMBL" id="CP001332">
    <property type="protein sequence ID" value="ACO67252.1"/>
    <property type="molecule type" value="Genomic_DNA"/>
</dbReference>
<dbReference type="InterPro" id="IPR051703">
    <property type="entry name" value="NF-kappa-B_Signaling_Reg"/>
</dbReference>
<evidence type="ECO:0000313" key="2">
    <source>
        <dbReference type="EMBL" id="ACO67252.1"/>
    </source>
</evidence>
<name>C1EH83_MICCC</name>
<dbReference type="InterPro" id="IPR011604">
    <property type="entry name" value="PDDEXK-like_dom_sf"/>
</dbReference>
<organism evidence="2 3">
    <name type="scientific">Micromonas commoda (strain RCC299 / NOUM17 / CCMP2709)</name>
    <name type="common">Picoplanktonic green alga</name>
    <dbReference type="NCBI Taxonomy" id="296587"/>
    <lineage>
        <taxon>Eukaryota</taxon>
        <taxon>Viridiplantae</taxon>
        <taxon>Chlorophyta</taxon>
        <taxon>Mamiellophyceae</taxon>
        <taxon>Mamiellales</taxon>
        <taxon>Mamiellaceae</taxon>
        <taxon>Micromonas</taxon>
    </lineage>
</organism>
<gene>
    <name evidence="2" type="ORF">MICPUN_52024</name>
</gene>
<feature type="region of interest" description="Disordered" evidence="1">
    <location>
        <begin position="15"/>
        <end position="116"/>
    </location>
</feature>
<dbReference type="InParanoid" id="C1EH83"/>
<dbReference type="GO" id="GO:0006281">
    <property type="term" value="P:DNA repair"/>
    <property type="evidence" value="ECO:0007669"/>
    <property type="project" value="UniProtKB-ARBA"/>
</dbReference>
<dbReference type="PANTHER" id="PTHR46609">
    <property type="entry name" value="EXONUCLEASE, PHAGE-TYPE/RECB, C-TERMINAL DOMAIN-CONTAINING PROTEIN"/>
    <property type="match status" value="1"/>
</dbReference>
<feature type="compositionally biased region" description="Acidic residues" evidence="1">
    <location>
        <begin position="265"/>
        <end position="276"/>
    </location>
</feature>
<dbReference type="RefSeq" id="XP_002505994.1">
    <property type="nucleotide sequence ID" value="XM_002505948.1"/>
</dbReference>
<sequence length="574" mass="62521">MNFFNQRGKFSRILVRDDANQPAGRTPDASWSGSMLPRSLTVRGDAGARHELPASHQPSAAGTVASLAPRAPAPSHKLLSLSHSTRHHRPRASSGSDAEFDADKDGAEPTASTSICAQMAHVGRRGRTPNLYWLAPHDEQLRRHPRFVALPPVEDVVVGHESSYRYVRQHTELWDDLHAGRITTGCLTAALGFQEDGVCKTLGMGRGRGGDHGPLLGAYRRLRLGTMPTPSGMSRAEEERANAERTRAYNSGLDALGPAAPIDGGSDDDDGDDPIVAEDLAAGATTSGGVEGGGDGNTQKKNKNKKRRPKKRPKGAAPKRDASALVGDATPWAAARAMRCKMAARRGEGGVRMAWGSAQEAGTVATLMLHHPECVCEEVGLCCVDVDRWRDEWGLGATSVPPIGASPDAIVRFPTKDSGSGPGWERLVVEVKNHSPFRRDPGKPGVFYVNDRTPFETPPPYHVPQLQMEMLAADTRAGLLCMQSATRGVRVFRIERDDEYCAGMLRTLGAMHEEYVLRGREPPERMFSDRDWYFDLVRRTVKIAKGATLWEEIPYHARLPGEAYDERPFLPASG</sequence>
<dbReference type="SUPFAM" id="SSF52980">
    <property type="entry name" value="Restriction endonuclease-like"/>
    <property type="match status" value="1"/>
</dbReference>
<dbReference type="InterPro" id="IPR011335">
    <property type="entry name" value="Restrct_endonuc-II-like"/>
</dbReference>
<proteinExistence type="predicted"/>
<dbReference type="OMA" id="LYWLAPH"/>
<dbReference type="Gene3D" id="3.90.320.10">
    <property type="match status" value="1"/>
</dbReference>
<keyword evidence="3" id="KW-1185">Reference proteome</keyword>
<dbReference type="STRING" id="296587.C1EH83"/>
<dbReference type="PANTHER" id="PTHR46609:SF6">
    <property type="entry name" value="EXONUCLEASE, PHAGE-TYPE_RECB, C-TERMINAL DOMAIN-CONTAINING PROTEIN-RELATED"/>
    <property type="match status" value="1"/>
</dbReference>
<evidence type="ECO:0000313" key="3">
    <source>
        <dbReference type="Proteomes" id="UP000002009"/>
    </source>
</evidence>
<reference evidence="2 3" key="1">
    <citation type="journal article" date="2009" name="Science">
        <title>Green evolution and dynamic adaptations revealed by genomes of the marine picoeukaryotes Micromonas.</title>
        <authorList>
            <person name="Worden A.Z."/>
            <person name="Lee J.H."/>
            <person name="Mock T."/>
            <person name="Rouze P."/>
            <person name="Simmons M.P."/>
            <person name="Aerts A.L."/>
            <person name="Allen A.E."/>
            <person name="Cuvelier M.L."/>
            <person name="Derelle E."/>
            <person name="Everett M.V."/>
            <person name="Foulon E."/>
            <person name="Grimwood J."/>
            <person name="Gundlach H."/>
            <person name="Henrissat B."/>
            <person name="Napoli C."/>
            <person name="McDonald S.M."/>
            <person name="Parker M.S."/>
            <person name="Rombauts S."/>
            <person name="Salamov A."/>
            <person name="Von Dassow P."/>
            <person name="Badger J.H."/>
            <person name="Coutinho P.M."/>
            <person name="Demir E."/>
            <person name="Dubchak I."/>
            <person name="Gentemann C."/>
            <person name="Eikrem W."/>
            <person name="Gready J.E."/>
            <person name="John U."/>
            <person name="Lanier W."/>
            <person name="Lindquist E.A."/>
            <person name="Lucas S."/>
            <person name="Mayer K.F."/>
            <person name="Moreau H."/>
            <person name="Not F."/>
            <person name="Otillar R."/>
            <person name="Panaud O."/>
            <person name="Pangilinan J."/>
            <person name="Paulsen I."/>
            <person name="Piegu B."/>
            <person name="Poliakov A."/>
            <person name="Robbens S."/>
            <person name="Schmutz J."/>
            <person name="Toulza E."/>
            <person name="Wyss T."/>
            <person name="Zelensky A."/>
            <person name="Zhou K."/>
            <person name="Armbrust E.V."/>
            <person name="Bhattacharya D."/>
            <person name="Goodenough U.W."/>
            <person name="Van de Peer Y."/>
            <person name="Grigoriev I.V."/>
        </authorList>
    </citation>
    <scope>NUCLEOTIDE SEQUENCE [LARGE SCALE GENOMIC DNA]</scope>
    <source>
        <strain evidence="3">RCC299 / NOUM17</strain>
    </source>
</reference>
<evidence type="ECO:0008006" key="4">
    <source>
        <dbReference type="Google" id="ProtNLM"/>
    </source>
</evidence>
<feature type="compositionally biased region" description="Basic and acidic residues" evidence="1">
    <location>
        <begin position="235"/>
        <end position="247"/>
    </location>
</feature>
<dbReference type="AlphaFoldDB" id="C1EH83"/>
<dbReference type="eggNOG" id="ENOG502S4FM">
    <property type="taxonomic scope" value="Eukaryota"/>
</dbReference>
<protein>
    <recommendedName>
        <fullName evidence="4">YqaJ viral recombinase domain-containing protein</fullName>
    </recommendedName>
</protein>
<dbReference type="Proteomes" id="UP000002009">
    <property type="component" value="Chromosome 14"/>
</dbReference>
<dbReference type="KEGG" id="mis:MICPUN_52024"/>